<keyword evidence="5 8" id="KW-0812">Transmembrane</keyword>
<evidence type="ECO:0000256" key="7">
    <source>
        <dbReference type="ARBA" id="ARBA00023136"/>
    </source>
</evidence>
<feature type="transmembrane region" description="Helical" evidence="8">
    <location>
        <begin position="295"/>
        <end position="315"/>
    </location>
</feature>
<dbReference type="PROSITE" id="PS50850">
    <property type="entry name" value="MFS"/>
    <property type="match status" value="1"/>
</dbReference>
<feature type="transmembrane region" description="Helical" evidence="8">
    <location>
        <begin position="327"/>
        <end position="349"/>
    </location>
</feature>
<evidence type="ECO:0000313" key="10">
    <source>
        <dbReference type="EMBL" id="CAK1555501.1"/>
    </source>
</evidence>
<evidence type="ECO:0000256" key="2">
    <source>
        <dbReference type="ARBA" id="ARBA00022448"/>
    </source>
</evidence>
<gene>
    <name evidence="10" type="ORF">LNINA_LOCUS14314</name>
</gene>
<dbReference type="InterPro" id="IPR005828">
    <property type="entry name" value="MFS_sugar_transport-like"/>
</dbReference>
<dbReference type="AlphaFoldDB" id="A0AAV1K374"/>
<evidence type="ECO:0000256" key="4">
    <source>
        <dbReference type="ARBA" id="ARBA00022597"/>
    </source>
</evidence>
<dbReference type="Gene3D" id="1.20.1250.20">
    <property type="entry name" value="MFS general substrate transporter like domains"/>
    <property type="match status" value="1"/>
</dbReference>
<comment type="caution">
    <text evidence="10">The sequence shown here is derived from an EMBL/GenBank/DDBJ whole genome shotgun (WGS) entry which is preliminary data.</text>
</comment>
<evidence type="ECO:0000256" key="6">
    <source>
        <dbReference type="ARBA" id="ARBA00022989"/>
    </source>
</evidence>
<accession>A0AAV1K374</accession>
<evidence type="ECO:0000256" key="3">
    <source>
        <dbReference type="ARBA" id="ARBA00022475"/>
    </source>
</evidence>
<dbReference type="PANTHER" id="PTHR48021">
    <property type="match status" value="1"/>
</dbReference>
<dbReference type="InterPro" id="IPR005829">
    <property type="entry name" value="Sugar_transporter_CS"/>
</dbReference>
<proteinExistence type="predicted"/>
<dbReference type="EMBL" id="CAVLEF010000280">
    <property type="protein sequence ID" value="CAK1555501.1"/>
    <property type="molecule type" value="Genomic_DNA"/>
</dbReference>
<feature type="transmembrane region" description="Helical" evidence="8">
    <location>
        <begin position="265"/>
        <end position="283"/>
    </location>
</feature>
<sequence length="480" mass="53304">MTESRHGGMFTPFIKQCYVTATVCMNVLSNGAAYGFPAILLPQLKLPDSAIPITKSEESWIASIITIAILVGNFSMPTIMNRLGRKRSHFIVMLPTALGWLLIMFATNVQMIIIARCMQGISFGQGVPIRAVIIGEYTSPKNRGAFLSLIAVAQTLGIFTVHLAGSLVSWKNTAAICIIFTTLSFLMTFALPESPSWLASRGRYDECTKHFEWLRGSEENEELNELIEARKNYKITKETSSKKISDVVTHAEFYKPIVITLHMTLLMYVAGSMNLAVYGSTILSEIMGPNVDVHFWLVFLDVVRIITSFFAVFLMRTFKRRTVTFNSIGLCIAVHLAIVAHVSMIKYGIKVLDHVWVPALLLNLQCFSVSSGIVPITSVITGEMFSLEYRTTGISISTAIATAFHFAILKTFPYLVSGVGIEGAYGMYASVLGYCMIVMWYMMPETKGKTLQQIEDRFKGIDKTAAQTELKPLNDIKVVI</sequence>
<dbReference type="InterPro" id="IPR020846">
    <property type="entry name" value="MFS_dom"/>
</dbReference>
<keyword evidence="6 8" id="KW-1133">Transmembrane helix</keyword>
<feature type="transmembrane region" description="Helical" evidence="8">
    <location>
        <begin position="392"/>
        <end position="412"/>
    </location>
</feature>
<dbReference type="Proteomes" id="UP001497472">
    <property type="component" value="Unassembled WGS sequence"/>
</dbReference>
<feature type="transmembrane region" description="Helical" evidence="8">
    <location>
        <begin position="113"/>
        <end position="133"/>
    </location>
</feature>
<evidence type="ECO:0000256" key="8">
    <source>
        <dbReference type="SAM" id="Phobius"/>
    </source>
</evidence>
<keyword evidence="3" id="KW-1003">Cell membrane</keyword>
<dbReference type="GO" id="GO:0022857">
    <property type="term" value="F:transmembrane transporter activity"/>
    <property type="evidence" value="ECO:0007669"/>
    <property type="project" value="InterPro"/>
</dbReference>
<feature type="transmembrane region" description="Helical" evidence="8">
    <location>
        <begin position="88"/>
        <end position="107"/>
    </location>
</feature>
<dbReference type="FunFam" id="1.20.1250.20:FF:000218">
    <property type="entry name" value="facilitated trehalose transporter Tret1"/>
    <property type="match status" value="1"/>
</dbReference>
<keyword evidence="7 8" id="KW-0472">Membrane</keyword>
<feature type="transmembrane region" description="Helical" evidence="8">
    <location>
        <begin position="60"/>
        <end position="76"/>
    </location>
</feature>
<protein>
    <recommendedName>
        <fullName evidence="9">Major facilitator superfamily (MFS) profile domain-containing protein</fullName>
    </recommendedName>
</protein>
<feature type="transmembrane region" description="Helical" evidence="8">
    <location>
        <begin position="173"/>
        <end position="191"/>
    </location>
</feature>
<dbReference type="Pfam" id="PF00083">
    <property type="entry name" value="Sugar_tr"/>
    <property type="match status" value="1"/>
</dbReference>
<dbReference type="PANTHER" id="PTHR48021:SF68">
    <property type="entry name" value="MAJOR FACILITATOR SUPERFAMILY (MFS) PROFILE DOMAIN-CONTAINING PROTEIN"/>
    <property type="match status" value="1"/>
</dbReference>
<dbReference type="PROSITE" id="PS00217">
    <property type="entry name" value="SUGAR_TRANSPORT_2"/>
    <property type="match status" value="1"/>
</dbReference>
<keyword evidence="4" id="KW-0762">Sugar transport</keyword>
<keyword evidence="2" id="KW-0813">Transport</keyword>
<comment type="subcellular location">
    <subcellularLocation>
        <location evidence="1">Cell membrane</location>
        <topology evidence="1">Multi-pass membrane protein</topology>
    </subcellularLocation>
</comment>
<evidence type="ECO:0000259" key="9">
    <source>
        <dbReference type="PROSITE" id="PS50850"/>
    </source>
</evidence>
<feature type="transmembrane region" description="Helical" evidence="8">
    <location>
        <begin position="145"/>
        <end position="167"/>
    </location>
</feature>
<reference evidence="10 11" key="1">
    <citation type="submission" date="2023-11" db="EMBL/GenBank/DDBJ databases">
        <authorList>
            <person name="Okamura Y."/>
        </authorList>
    </citation>
    <scope>NUCLEOTIDE SEQUENCE [LARGE SCALE GENOMIC DNA]</scope>
</reference>
<dbReference type="GO" id="GO:0005886">
    <property type="term" value="C:plasma membrane"/>
    <property type="evidence" value="ECO:0007669"/>
    <property type="project" value="UniProtKB-SubCell"/>
</dbReference>
<feature type="domain" description="Major facilitator superfamily (MFS) profile" evidence="9">
    <location>
        <begin position="19"/>
        <end position="447"/>
    </location>
</feature>
<dbReference type="SUPFAM" id="SSF103473">
    <property type="entry name" value="MFS general substrate transporter"/>
    <property type="match status" value="1"/>
</dbReference>
<feature type="transmembrane region" description="Helical" evidence="8">
    <location>
        <begin position="21"/>
        <end position="40"/>
    </location>
</feature>
<organism evidence="10 11">
    <name type="scientific">Leptosia nina</name>
    <dbReference type="NCBI Taxonomy" id="320188"/>
    <lineage>
        <taxon>Eukaryota</taxon>
        <taxon>Metazoa</taxon>
        <taxon>Ecdysozoa</taxon>
        <taxon>Arthropoda</taxon>
        <taxon>Hexapoda</taxon>
        <taxon>Insecta</taxon>
        <taxon>Pterygota</taxon>
        <taxon>Neoptera</taxon>
        <taxon>Endopterygota</taxon>
        <taxon>Lepidoptera</taxon>
        <taxon>Glossata</taxon>
        <taxon>Ditrysia</taxon>
        <taxon>Papilionoidea</taxon>
        <taxon>Pieridae</taxon>
        <taxon>Pierinae</taxon>
        <taxon>Leptosia</taxon>
    </lineage>
</organism>
<dbReference type="InterPro" id="IPR050549">
    <property type="entry name" value="MFS_Trehalose_Transporter"/>
</dbReference>
<keyword evidence="11" id="KW-1185">Reference proteome</keyword>
<feature type="transmembrane region" description="Helical" evidence="8">
    <location>
        <begin position="355"/>
        <end position="380"/>
    </location>
</feature>
<evidence type="ECO:0000256" key="5">
    <source>
        <dbReference type="ARBA" id="ARBA00022692"/>
    </source>
</evidence>
<evidence type="ECO:0000256" key="1">
    <source>
        <dbReference type="ARBA" id="ARBA00004651"/>
    </source>
</evidence>
<feature type="transmembrane region" description="Helical" evidence="8">
    <location>
        <begin position="424"/>
        <end position="443"/>
    </location>
</feature>
<evidence type="ECO:0000313" key="11">
    <source>
        <dbReference type="Proteomes" id="UP001497472"/>
    </source>
</evidence>
<name>A0AAV1K374_9NEOP</name>
<dbReference type="InterPro" id="IPR036259">
    <property type="entry name" value="MFS_trans_sf"/>
</dbReference>